<dbReference type="EMBL" id="HQ332143">
    <property type="protein sequence ID" value="AGH30811.1"/>
    <property type="molecule type" value="Genomic_DNA"/>
</dbReference>
<dbReference type="RefSeq" id="YP_007676616.1">
    <property type="nucleotide sequence ID" value="NC_020869.1"/>
</dbReference>
<dbReference type="KEGG" id="vg:15013260"/>
<evidence type="ECO:0000313" key="1">
    <source>
        <dbReference type="EMBL" id="AGH30811.1"/>
    </source>
</evidence>
<name>M4QM65_9VIRU</name>
<dbReference type="Proteomes" id="UP000202230">
    <property type="component" value="Segment"/>
</dbReference>
<reference evidence="1 2" key="1">
    <citation type="submission" date="2010-09" db="EMBL/GenBank/DDBJ databases">
        <title>The Genome Sequence of Tetraselmis viridis virus S1.</title>
        <authorList>
            <consortium name="The Broad Institute Genome Sequencing Platform"/>
            <person name="Henn M.R."/>
            <person name="Bratbak G."/>
            <person name="Levin J."/>
            <person name="Malboeuf C."/>
            <person name="Casali M."/>
            <person name="Russ C."/>
            <person name="Lennon N."/>
            <person name="Chapman S.B."/>
            <person name="Erlich R."/>
            <person name="Young S.K."/>
            <person name="Yandava C."/>
            <person name="Zeng Q."/>
            <person name="Fitzgerald M.F."/>
            <person name="Alvarado L."/>
            <person name="Anderson S."/>
            <person name="Berlin A."/>
            <person name="Chen Z."/>
            <person name="Freedman E."/>
            <person name="Gellesch M."/>
            <person name="Goldberg J."/>
            <person name="Green L."/>
            <person name="Griggs A."/>
            <person name="Gujja S."/>
            <person name="Heilman E."/>
            <person name="Heiman D."/>
            <person name="Hollinger A."/>
            <person name="Howarth C."/>
            <person name="Larson L."/>
            <person name="Mehta T."/>
            <person name="Neiman D."/>
            <person name="Pearson M."/>
            <person name="Roberts A."/>
            <person name="Ryan E."/>
            <person name="Saif S."/>
            <person name="Shea T."/>
            <person name="Shenoy N."/>
            <person name="Sisk P."/>
            <person name="Stolte C."/>
            <person name="Sykes S."/>
            <person name="White J."/>
            <person name="Haas B."/>
            <person name="Nusbaum C."/>
            <person name="Birren B."/>
        </authorList>
    </citation>
    <scope>NUCLEOTIDE SEQUENCE [LARGE SCALE GENOMIC DNA]</scope>
    <source>
        <strain evidence="1 2">S1</strain>
    </source>
</reference>
<keyword evidence="2" id="KW-1185">Reference proteome</keyword>
<dbReference type="SUPFAM" id="SSF52540">
    <property type="entry name" value="P-loop containing nucleoside triphosphate hydrolases"/>
    <property type="match status" value="1"/>
</dbReference>
<evidence type="ECO:0000313" key="2">
    <source>
        <dbReference type="Proteomes" id="UP000202230"/>
    </source>
</evidence>
<dbReference type="InterPro" id="IPR027417">
    <property type="entry name" value="P-loop_NTPase"/>
</dbReference>
<proteinExistence type="predicted"/>
<accession>M4QM65</accession>
<dbReference type="Pfam" id="PF13245">
    <property type="entry name" value="AAA_19"/>
    <property type="match status" value="1"/>
</dbReference>
<organism evidence="1 2">
    <name type="scientific">Tetraselmis viridis virus S1</name>
    <dbReference type="NCBI Taxonomy" id="756285"/>
    <lineage>
        <taxon>Viruses</taxon>
        <taxon>Varidnaviria</taxon>
        <taxon>Bamfordvirae</taxon>
        <taxon>Preplasmiviricota</taxon>
        <taxon>Polisuviricotina</taxon>
        <taxon>Aquintoviricetes</taxon>
        <taxon>Archintovirales</taxon>
        <taxon>Phypoliviridae</taxon>
        <taxon>Tetrivirus</taxon>
        <taxon>Tetrivirus crimaeaense</taxon>
    </lineage>
</organism>
<dbReference type="Gene3D" id="3.40.50.300">
    <property type="entry name" value="P-loop containing nucleotide triphosphate hydrolases"/>
    <property type="match status" value="1"/>
</dbReference>
<gene>
    <name evidence="1" type="ORF">TVSG_00011</name>
</gene>
<dbReference type="GeneID" id="15013260"/>
<sequence>MANNRNTVRDYGLGDPNGYLNHATHATVDIVRFDFDNFTEYSRNAARVWAALDAARAGARQTRRGGAESYMVQMDFPYLSQHSVLVSSQTNAYQTIRQMANTVSGDSQLIADVFDSDSSEEISFRVVKVRERTRGANPRYRAPGRVWGYLGNKLVNCVTKEMMRMVTYYTHEGEKRKYMWNSETGQQYPCDTSDPDYSQAAMNKLCTDKSYIKIKKGIEAFLHKRGLKVYEDFGFEPRDLCELAELCQCRIVVWIDSGSFRVCRHDTDDLVSFNGIYDQRYVFNYHMMSDQHLELLPIECIGGVDSRTLISQRISPTRSPDVTYLDDAGFADILENEGAKPVEERRLYTLSKCIPESRKVSMGFPREALGKQYSGWILTSGERVFKHVALRDWSQALIDDKTLKASRVATCVCLADVHSHKLRDIYGSANISPIRQKSNPRLYHAARWADMQFGHVQLSMEPGSTMYEYDGRKWYMADFSDIPEEEFPYFHGIPYSNTWSEYDGKFSDVHFVPGQGFRERTTMIGNYPGDRKFTFVRGTKYAIFQIEELDLSGVSESTRAHFERDALFTDFDGEKSVLMLPSPIVHFLQDCGAVWRASRVWVCYGCGPYWVPESKESKKLSKEMIQKKTYPVVMGRLMCGRNPVDSVTYIAPDPETAESLQYFYSTQFAHGRLANEARIDPAIIFEGEEHEYDSERDLREDTDPDAIIYSNDGEFAGSSEPDYSLVRNGGYITPTIRAEEWDGKCPFYVETYHSTYNWGSTYCHISGAQHAMCFVRLYQAVVKMDPAVVTGFSLDSIRTSADVSDLIQPFFGDKPGYFKPVEERPYKCPMHRSGSMLSDLYTPRTSFIGVNKAPHDSPMWNDYKDSLRQFNIVTGSAGSGKTTRHFRRYEKGDKDYRLPLNTVYMTMTNHLAHHIQSEHKVDSFTSFKGFNRRVLDDNNFIEASKRYDKAAHMASGNSRWNESLSKLENKHTVLLDEVSMIDPTKILDILEVCKHYHVQLLIVGDLDRDTFYQLSPVGHKAKDFYAALDKGKKNLGIDFYWVPPMKVFRQTGDQELNDLLASLREMDGQASWNALYNSPIIRHVSYEEMLEEIDPSKDLVAQPWHRVIGTVTEDVLAKMRPEDLLKLRGNFSAPKKLTDFTPEILDRLKINESDTTVFKGSTCLVTKEELEELADTPLMSKGFPYAGSADDPNEVNPMVGATIFNLQGLTLDEDATIYIYTEATGFMDWIDRKQPKLAYVAASRARRRAQIVIVDGRRGDRSSPREASVRRRFI</sequence>
<protein>
    <submittedName>
        <fullName evidence="1">Uncharacterized protein</fullName>
    </submittedName>
</protein>